<keyword evidence="7" id="KW-0325">Glycoprotein</keyword>
<keyword evidence="2" id="KW-1003">Cell membrane</keyword>
<keyword evidence="8" id="KW-0812">Transmembrane</keyword>
<dbReference type="Gene3D" id="1.20.58.1040">
    <property type="match status" value="1"/>
</dbReference>
<dbReference type="PANTHER" id="PTHR31044:SF25">
    <property type="entry name" value="PLASMODESMATA CALLOSE-BINDING PROTEIN 3"/>
    <property type="match status" value="1"/>
</dbReference>
<evidence type="ECO:0000256" key="2">
    <source>
        <dbReference type="ARBA" id="ARBA00022475"/>
    </source>
</evidence>
<feature type="domain" description="X8" evidence="10">
    <location>
        <begin position="62"/>
        <end position="145"/>
    </location>
</feature>
<dbReference type="GO" id="GO:0098552">
    <property type="term" value="C:side of membrane"/>
    <property type="evidence" value="ECO:0007669"/>
    <property type="project" value="UniProtKB-KW"/>
</dbReference>
<accession>A0A427AAX9</accession>
<comment type="caution">
    <text evidence="11">The sequence shown here is derived from an EMBL/GenBank/DDBJ whole genome shotgun (WGS) entry which is preliminary data.</text>
</comment>
<dbReference type="Pfam" id="PF07983">
    <property type="entry name" value="X8"/>
    <property type="match status" value="1"/>
</dbReference>
<dbReference type="GO" id="GO:0009506">
    <property type="term" value="C:plasmodesma"/>
    <property type="evidence" value="ECO:0007669"/>
    <property type="project" value="UniProtKB-ARBA"/>
</dbReference>
<evidence type="ECO:0000256" key="7">
    <source>
        <dbReference type="ARBA" id="ARBA00023180"/>
    </source>
</evidence>
<protein>
    <recommendedName>
        <fullName evidence="10">X8 domain-containing protein</fullName>
    </recommendedName>
</protein>
<name>A0A427AAX9_ENSVE</name>
<reference evidence="11 12" key="1">
    <citation type="journal article" date="2014" name="Agronomy (Basel)">
        <title>A Draft Genome Sequence for Ensete ventricosum, the Drought-Tolerant Tree Against Hunger.</title>
        <authorList>
            <person name="Harrison J."/>
            <person name="Moore K.A."/>
            <person name="Paszkiewicz K."/>
            <person name="Jones T."/>
            <person name="Grant M."/>
            <person name="Ambacheew D."/>
            <person name="Muzemil S."/>
            <person name="Studholme D.J."/>
        </authorList>
    </citation>
    <scope>NUCLEOTIDE SEQUENCE [LARGE SCALE GENOMIC DNA]</scope>
</reference>
<evidence type="ECO:0000256" key="3">
    <source>
        <dbReference type="ARBA" id="ARBA00022622"/>
    </source>
</evidence>
<feature type="transmembrane region" description="Helical" evidence="8">
    <location>
        <begin position="42"/>
        <end position="66"/>
    </location>
</feature>
<feature type="signal peptide" evidence="9">
    <location>
        <begin position="1"/>
        <end position="18"/>
    </location>
</feature>
<dbReference type="GO" id="GO:0005886">
    <property type="term" value="C:plasma membrane"/>
    <property type="evidence" value="ECO:0007669"/>
    <property type="project" value="UniProtKB-SubCell"/>
</dbReference>
<evidence type="ECO:0000256" key="4">
    <source>
        <dbReference type="ARBA" id="ARBA00022729"/>
    </source>
</evidence>
<dbReference type="InterPro" id="IPR044788">
    <property type="entry name" value="X8_dom_prot"/>
</dbReference>
<comment type="subcellular location">
    <subcellularLocation>
        <location evidence="1">Cell membrane</location>
        <topology evidence="1">Lipid-anchor</topology>
        <topology evidence="1">GPI-anchor</topology>
    </subcellularLocation>
</comment>
<organism evidence="11 12">
    <name type="scientific">Ensete ventricosum</name>
    <name type="common">Abyssinian banana</name>
    <name type="synonym">Musa ensete</name>
    <dbReference type="NCBI Taxonomy" id="4639"/>
    <lineage>
        <taxon>Eukaryota</taxon>
        <taxon>Viridiplantae</taxon>
        <taxon>Streptophyta</taxon>
        <taxon>Embryophyta</taxon>
        <taxon>Tracheophyta</taxon>
        <taxon>Spermatophyta</taxon>
        <taxon>Magnoliopsida</taxon>
        <taxon>Liliopsida</taxon>
        <taxon>Zingiberales</taxon>
        <taxon>Musaceae</taxon>
        <taxon>Ensete</taxon>
    </lineage>
</organism>
<dbReference type="FunFam" id="1.20.58.1040:FF:000001">
    <property type="entry name" value="Glucan endo-1,3-beta-glucosidase 4"/>
    <property type="match status" value="1"/>
</dbReference>
<dbReference type="PANTHER" id="PTHR31044">
    <property type="entry name" value="BETA-1,3 GLUCANASE"/>
    <property type="match status" value="1"/>
</dbReference>
<proteinExistence type="predicted"/>
<evidence type="ECO:0000256" key="5">
    <source>
        <dbReference type="ARBA" id="ARBA00023136"/>
    </source>
</evidence>
<dbReference type="EMBL" id="AMZH03003106">
    <property type="protein sequence ID" value="RRT73405.1"/>
    <property type="molecule type" value="Genomic_DNA"/>
</dbReference>
<gene>
    <name evidence="11" type="ORF">B296_00030840</name>
</gene>
<evidence type="ECO:0000256" key="8">
    <source>
        <dbReference type="SAM" id="Phobius"/>
    </source>
</evidence>
<feature type="chain" id="PRO_5019192834" description="X8 domain-containing protein" evidence="9">
    <location>
        <begin position="19"/>
        <end position="242"/>
    </location>
</feature>
<evidence type="ECO:0000256" key="6">
    <source>
        <dbReference type="ARBA" id="ARBA00023157"/>
    </source>
</evidence>
<dbReference type="SMART" id="SM00768">
    <property type="entry name" value="X8"/>
    <property type="match status" value="1"/>
</dbReference>
<evidence type="ECO:0000313" key="11">
    <source>
        <dbReference type="EMBL" id="RRT73405.1"/>
    </source>
</evidence>
<keyword evidence="3" id="KW-0336">GPI-anchor</keyword>
<evidence type="ECO:0000256" key="9">
    <source>
        <dbReference type="SAM" id="SignalP"/>
    </source>
</evidence>
<dbReference type="Proteomes" id="UP000287651">
    <property type="component" value="Unassembled WGS sequence"/>
</dbReference>
<keyword evidence="3" id="KW-0449">Lipoprotein</keyword>
<keyword evidence="5 8" id="KW-0472">Membrane</keyword>
<dbReference type="InterPro" id="IPR012946">
    <property type="entry name" value="X8"/>
</dbReference>
<keyword evidence="4 9" id="KW-0732">Signal</keyword>
<evidence type="ECO:0000256" key="1">
    <source>
        <dbReference type="ARBA" id="ARBA00004609"/>
    </source>
</evidence>
<evidence type="ECO:0000259" key="10">
    <source>
        <dbReference type="SMART" id="SM00768"/>
    </source>
</evidence>
<sequence length="242" mass="27339">MAVSIFLLLILAVSGVSGKLHASFLFLPLRDLWEVQVSKNDLMFSFSSLFFSWSIFLSEDAAWCVCRSDMSTTALQKTLDYACGAGADCTPILQNGACYNPNTVLAHCSYAANSYYQGKGQTQDACNFAGTAMLTSTDPGNQSLLLMFLVMDRSVGDSTHVFFGLLQEEMVAPILRVPDAWICRSVDFFLHLKPVVHHCVSLHQCCRVFNKHKHHSKLDHHYWNHRDRRSPGRTRPRRNKYL</sequence>
<keyword evidence="6" id="KW-1015">Disulfide bond</keyword>
<dbReference type="AlphaFoldDB" id="A0A427AAX9"/>
<keyword evidence="8" id="KW-1133">Transmembrane helix</keyword>
<evidence type="ECO:0000313" key="12">
    <source>
        <dbReference type="Proteomes" id="UP000287651"/>
    </source>
</evidence>